<evidence type="ECO:0000259" key="5">
    <source>
        <dbReference type="Pfam" id="PF00082"/>
    </source>
</evidence>
<comment type="similarity">
    <text evidence="1">Belongs to the peptidase S8 family.</text>
</comment>
<sequence>MKRLAQTAASVTIIATATISYLPNRAEAITFNSGGNAIETSAIKQGSLSKLMFDLAPMAVNGGKYSGQNASFSLQTYNNNVVIDAVAASDVNSLLSDLQGLGLQNASIFGSFVSGMLPIDALASVAQLESLKFAKPTYKPITNVGKTTSQANVALRADIAREQFGVDGTGVTIGVLSDSFNFSGTAAEDVANGDLPSGIQVLKDLPNDGSLGDIFGIDEGRAMMQLIHDVAPGADLAFHTAAFNETDFAQGILALADAGADIIVDDIFYPTEPMFQDGVIAQAIDTVVAQGVSYFSAAGNDARQSYESAFNGSNLFEELVGGEFHDFDSGAGVDIFQSLTIPENSGFGISFQWDSPFFSVSGGAGSLNDLDIFLFDQSGTNILASSVNQNVGNDAVEFFSFFNDGSLGTDTFNLAISKVEGLDPGLMKYILFGEGTLNEYDTASGTVFGHPNARGAEAVGAAFYQDTPEFGVDPALLEPFSSAGPTPILFDRAGNRLANPEIRLKPEIIAADGTNTTFFPPAFLDPRDPEGDGFPNFFGTSAAAPHAAAVAALMLDAAPDMSPSEIYRILETTALDMESPGFDFDSGFGLIQADRAVAATVPEPGSVLGLLVFGTVGIGVRLLGKKPD</sequence>
<dbReference type="InterPro" id="IPR050131">
    <property type="entry name" value="Peptidase_S8_subtilisin-like"/>
</dbReference>
<dbReference type="InterPro" id="IPR000209">
    <property type="entry name" value="Peptidase_S8/S53_dom"/>
</dbReference>
<keyword evidence="7" id="KW-1185">Reference proteome</keyword>
<keyword evidence="2" id="KW-0645">Protease</keyword>
<organism evidence="6 7">
    <name type="scientific">Coleofasciculus chthonoplastes PCC 7420</name>
    <dbReference type="NCBI Taxonomy" id="118168"/>
    <lineage>
        <taxon>Bacteria</taxon>
        <taxon>Bacillati</taxon>
        <taxon>Cyanobacteriota</taxon>
        <taxon>Cyanophyceae</taxon>
        <taxon>Coleofasciculales</taxon>
        <taxon>Coleofasciculaceae</taxon>
        <taxon>Coleofasciculus</taxon>
    </lineage>
</organism>
<accession>B4VVJ7</accession>
<evidence type="ECO:0000256" key="3">
    <source>
        <dbReference type="ARBA" id="ARBA00022801"/>
    </source>
</evidence>
<feature type="domain" description="Peptidase S8/S53" evidence="5">
    <location>
        <begin position="227"/>
        <end position="589"/>
    </location>
</feature>
<dbReference type="Pfam" id="PF00082">
    <property type="entry name" value="Peptidase_S8"/>
    <property type="match status" value="1"/>
</dbReference>
<dbReference type="GO" id="GO:0006508">
    <property type="term" value="P:proteolysis"/>
    <property type="evidence" value="ECO:0007669"/>
    <property type="project" value="UniProtKB-KW"/>
</dbReference>
<dbReference type="Proteomes" id="UP000003835">
    <property type="component" value="Unassembled WGS sequence"/>
</dbReference>
<dbReference type="InterPro" id="IPR036852">
    <property type="entry name" value="Peptidase_S8/S53_dom_sf"/>
</dbReference>
<dbReference type="PANTHER" id="PTHR43806:SF11">
    <property type="entry name" value="CEREVISIN-RELATED"/>
    <property type="match status" value="1"/>
</dbReference>
<name>B4VVJ7_9CYAN</name>
<gene>
    <name evidence="6" type="ORF">MC7420_5762</name>
</gene>
<dbReference type="Gene3D" id="3.40.50.200">
    <property type="entry name" value="Peptidase S8/S53 domain"/>
    <property type="match status" value="2"/>
</dbReference>
<dbReference type="RefSeq" id="WP_006102646.1">
    <property type="nucleotide sequence ID" value="NZ_DS989855.1"/>
</dbReference>
<dbReference type="OrthoDB" id="9813435at2"/>
<dbReference type="SUPFAM" id="SSF52743">
    <property type="entry name" value="Subtilisin-like"/>
    <property type="match status" value="1"/>
</dbReference>
<dbReference type="PANTHER" id="PTHR43806">
    <property type="entry name" value="PEPTIDASE S8"/>
    <property type="match status" value="1"/>
</dbReference>
<proteinExistence type="inferred from homology"/>
<dbReference type="HOGENOM" id="CLU_019121_1_0_3"/>
<evidence type="ECO:0000313" key="7">
    <source>
        <dbReference type="Proteomes" id="UP000003835"/>
    </source>
</evidence>
<dbReference type="PROSITE" id="PS00138">
    <property type="entry name" value="SUBTILASE_SER"/>
    <property type="match status" value="1"/>
</dbReference>
<protein>
    <submittedName>
        <fullName evidence="6">Peptidase families S8 and S53 domain protein</fullName>
    </submittedName>
</protein>
<evidence type="ECO:0000256" key="1">
    <source>
        <dbReference type="ARBA" id="ARBA00011073"/>
    </source>
</evidence>
<evidence type="ECO:0000313" key="6">
    <source>
        <dbReference type="EMBL" id="EDX73882.1"/>
    </source>
</evidence>
<dbReference type="CDD" id="cd05562">
    <property type="entry name" value="Peptidases_S53_like"/>
    <property type="match status" value="1"/>
</dbReference>
<keyword evidence="4" id="KW-0720">Serine protease</keyword>
<dbReference type="STRING" id="118168.MC7420_5762"/>
<dbReference type="InterPro" id="IPR023828">
    <property type="entry name" value="Peptidase_S8_Ser-AS"/>
</dbReference>
<dbReference type="eggNOG" id="COG1404">
    <property type="taxonomic scope" value="Bacteria"/>
</dbReference>
<dbReference type="AlphaFoldDB" id="B4VVJ7"/>
<dbReference type="EMBL" id="DS989855">
    <property type="protein sequence ID" value="EDX73882.1"/>
    <property type="molecule type" value="Genomic_DNA"/>
</dbReference>
<evidence type="ECO:0000256" key="2">
    <source>
        <dbReference type="ARBA" id="ARBA00022670"/>
    </source>
</evidence>
<dbReference type="InterPro" id="IPR034075">
    <property type="entry name" value="Glr3161-like_dom"/>
</dbReference>
<dbReference type="GO" id="GO:0004252">
    <property type="term" value="F:serine-type endopeptidase activity"/>
    <property type="evidence" value="ECO:0007669"/>
    <property type="project" value="InterPro"/>
</dbReference>
<evidence type="ECO:0000256" key="4">
    <source>
        <dbReference type="ARBA" id="ARBA00022825"/>
    </source>
</evidence>
<reference evidence="6 7" key="1">
    <citation type="submission" date="2008-07" db="EMBL/GenBank/DDBJ databases">
        <authorList>
            <person name="Tandeau de Marsac N."/>
            <person name="Ferriera S."/>
            <person name="Johnson J."/>
            <person name="Kravitz S."/>
            <person name="Beeson K."/>
            <person name="Sutton G."/>
            <person name="Rogers Y.-H."/>
            <person name="Friedman R."/>
            <person name="Frazier M."/>
            <person name="Venter J.C."/>
        </authorList>
    </citation>
    <scope>NUCLEOTIDE SEQUENCE [LARGE SCALE GENOMIC DNA]</scope>
    <source>
        <strain evidence="6 7">PCC 7420</strain>
    </source>
</reference>
<keyword evidence="3" id="KW-0378">Hydrolase</keyword>